<dbReference type="Gene3D" id="1.20.58.150">
    <property type="entry name" value="ANTH domain"/>
    <property type="match status" value="1"/>
</dbReference>
<dbReference type="GO" id="GO:0032050">
    <property type="term" value="F:clathrin heavy chain binding"/>
    <property type="evidence" value="ECO:0007669"/>
    <property type="project" value="TreeGrafter"/>
</dbReference>
<evidence type="ECO:0000256" key="5">
    <source>
        <dbReference type="ARBA" id="ARBA00023034"/>
    </source>
</evidence>
<keyword evidence="7" id="KW-0168">Coated pit</keyword>
<accession>A0A8J5Y9A5</accession>
<evidence type="ECO:0000256" key="4">
    <source>
        <dbReference type="ARBA" id="ARBA00022583"/>
    </source>
</evidence>
<feature type="compositionally biased region" description="Acidic residues" evidence="9">
    <location>
        <begin position="577"/>
        <end position="589"/>
    </location>
</feature>
<dbReference type="PROSITE" id="PS50942">
    <property type="entry name" value="ENTH"/>
    <property type="match status" value="1"/>
</dbReference>
<gene>
    <name evidence="11" type="ORF">CXB51_033840</name>
</gene>
<evidence type="ECO:0000256" key="6">
    <source>
        <dbReference type="ARBA" id="ARBA00023136"/>
    </source>
</evidence>
<evidence type="ECO:0000256" key="1">
    <source>
        <dbReference type="ARBA" id="ARBA00004132"/>
    </source>
</evidence>
<proteinExistence type="predicted"/>
<dbReference type="PANTHER" id="PTHR22951:SF12">
    <property type="entry name" value="OS05G0426100 PROTEIN"/>
    <property type="match status" value="1"/>
</dbReference>
<dbReference type="SUPFAM" id="SSF48464">
    <property type="entry name" value="ENTH/VHS domain"/>
    <property type="match status" value="1"/>
</dbReference>
<dbReference type="Pfam" id="PF13966">
    <property type="entry name" value="zf-RVT"/>
    <property type="match status" value="1"/>
</dbReference>
<dbReference type="InterPro" id="IPR008942">
    <property type="entry name" value="ENTH_VHS"/>
</dbReference>
<evidence type="ECO:0000259" key="10">
    <source>
        <dbReference type="PROSITE" id="PS50942"/>
    </source>
</evidence>
<dbReference type="InterPro" id="IPR014712">
    <property type="entry name" value="ANTH_dom_sf"/>
</dbReference>
<dbReference type="Pfam" id="PF07651">
    <property type="entry name" value="ANTH"/>
    <property type="match status" value="1"/>
</dbReference>
<dbReference type="SUPFAM" id="SSF89009">
    <property type="entry name" value="GAT-like domain"/>
    <property type="match status" value="1"/>
</dbReference>
<keyword evidence="12" id="KW-1185">Reference proteome</keyword>
<dbReference type="CDD" id="cd16987">
    <property type="entry name" value="ANTH_N_AP180_plant"/>
    <property type="match status" value="1"/>
</dbReference>
<evidence type="ECO:0000313" key="11">
    <source>
        <dbReference type="EMBL" id="KAG8474010.1"/>
    </source>
</evidence>
<evidence type="ECO:0000256" key="7">
    <source>
        <dbReference type="ARBA" id="ARBA00023176"/>
    </source>
</evidence>
<dbReference type="AlphaFoldDB" id="A0A8J5Y9A5"/>
<dbReference type="InterPro" id="IPR013809">
    <property type="entry name" value="ENTH"/>
</dbReference>
<sequence>MASVFTMVTIDGEWNWSMFAGELSHYVLTIIAGIHSPRADARVDRWVYERFETDCFTRIRQFLWLLVHDRLLTNSERQRRQMTDYGSCFICGQNEETVVHVIRDRPVRGNIWKNRNRVIFQHLHHCAVDIVTASPSWAKCHRCNGWWWVDTRFIRRMGGQFQLLHWIMLGLTIFTFQNQKIQRGGISFHDSLSISAFISYHSLFNARIVVAGRNTKFPMAPSKIRRAIGHVKDQTSISLAKVGSSSSVSDLEVAIVKATRHEEYPAEERHIQEILSLTSYSRAHISACVKTLSKRLNKTRNWTVALKTLMLIQRLLSEGDPAYEQEIFFSTRRGTRILNMSDFRDTSQSNSWDFSAFVRTYALYLDERLEYMMEGRYGGRRSMYGYNDEDHEDNEDASVVRSIPIAELKNEQLFSKLLHLQQLLDRFLGCRPIGSAKDNRVVIVALHAIVKESFQIYYDITEILGVLIDRFMELDISDSIKIYNLFCRERKQFDDLENFYSWCKSIGIARSYDYPEIEKITQKKLDLIDEFIRDKSALEQGKKISDESGFAKETGSCEDEEEDMNAVKSLPEPEPVEKEEPEPEKEEEVDNSKALVVEPKGDLLDLAEDAMSSQDYGNKLALALFDGNAPAAVGTPSSGPGWEAFMDDADWESALVQSASNLTKQRATLGGGFDILLLDSMYQQGNTMAAMASSGYAASGSTSSFAFGSLGRPPMLALPAPPSSKNIGNTVVDPFSASLAVEPPSYVQMSDIEKKQRFLVEEQAMWDQYRRDGLQGSSSMSKVHNYPYGAGYTPWHGY</sequence>
<name>A0A8J5Y9A5_9ROSI</name>
<dbReference type="FunFam" id="1.20.58.150:FF:000005">
    <property type="entry name" value="putative clathrin assembly protein At2g25430"/>
    <property type="match status" value="1"/>
</dbReference>
<dbReference type="FunFam" id="1.25.40.90:FF:000019">
    <property type="entry name" value="Clathrin coat assembly protein"/>
    <property type="match status" value="1"/>
</dbReference>
<dbReference type="InterPro" id="IPR026960">
    <property type="entry name" value="RVT-Znf"/>
</dbReference>
<dbReference type="GO" id="GO:0048268">
    <property type="term" value="P:clathrin coat assembly"/>
    <property type="evidence" value="ECO:0007669"/>
    <property type="project" value="InterPro"/>
</dbReference>
<evidence type="ECO:0000256" key="9">
    <source>
        <dbReference type="SAM" id="MobiDB-lite"/>
    </source>
</evidence>
<dbReference type="InterPro" id="IPR045192">
    <property type="entry name" value="AP180-like"/>
</dbReference>
<keyword evidence="6" id="KW-0472">Membrane</keyword>
<dbReference type="GO" id="GO:0000149">
    <property type="term" value="F:SNARE binding"/>
    <property type="evidence" value="ECO:0007669"/>
    <property type="project" value="TreeGrafter"/>
</dbReference>
<dbReference type="GO" id="GO:0005545">
    <property type="term" value="F:1-phosphatidylinositol binding"/>
    <property type="evidence" value="ECO:0007669"/>
    <property type="project" value="InterPro"/>
</dbReference>
<comment type="caution">
    <text evidence="11">The sequence shown here is derived from an EMBL/GenBank/DDBJ whole genome shotgun (WGS) entry which is preliminary data.</text>
</comment>
<evidence type="ECO:0000256" key="3">
    <source>
        <dbReference type="ARBA" id="ARBA00004600"/>
    </source>
</evidence>
<dbReference type="GO" id="GO:0005905">
    <property type="term" value="C:clathrin-coated pit"/>
    <property type="evidence" value="ECO:0007669"/>
    <property type="project" value="UniProtKB-SubCell"/>
</dbReference>
<dbReference type="GO" id="GO:0072583">
    <property type="term" value="P:clathrin-dependent endocytosis"/>
    <property type="evidence" value="ECO:0007669"/>
    <property type="project" value="InterPro"/>
</dbReference>
<dbReference type="OrthoDB" id="44015at2759"/>
<dbReference type="PANTHER" id="PTHR22951">
    <property type="entry name" value="CLATHRIN ASSEMBLY PROTEIN"/>
    <property type="match status" value="1"/>
</dbReference>
<dbReference type="Gene3D" id="1.25.40.90">
    <property type="match status" value="1"/>
</dbReference>
<dbReference type="InterPro" id="IPR048050">
    <property type="entry name" value="ANTH_N_plant"/>
</dbReference>
<evidence type="ECO:0000313" key="12">
    <source>
        <dbReference type="Proteomes" id="UP000701853"/>
    </source>
</evidence>
<dbReference type="GO" id="GO:0006900">
    <property type="term" value="P:vesicle budding from membrane"/>
    <property type="evidence" value="ECO:0007669"/>
    <property type="project" value="TreeGrafter"/>
</dbReference>
<feature type="domain" description="ENTH" evidence="10">
    <location>
        <begin position="243"/>
        <end position="379"/>
    </location>
</feature>
<reference evidence="11 12" key="1">
    <citation type="journal article" date="2021" name="bioRxiv">
        <title>The Gossypium anomalum genome as a resource for cotton improvement and evolutionary analysis of hybrid incompatibility.</title>
        <authorList>
            <person name="Grover C.E."/>
            <person name="Yuan D."/>
            <person name="Arick M.A."/>
            <person name="Miller E.R."/>
            <person name="Hu G."/>
            <person name="Peterson D.G."/>
            <person name="Wendel J.F."/>
            <person name="Udall J.A."/>
        </authorList>
    </citation>
    <scope>NUCLEOTIDE SEQUENCE [LARGE SCALE GENOMIC DNA]</scope>
    <source>
        <strain evidence="11">JFW-Udall</strain>
        <tissue evidence="11">Leaf</tissue>
    </source>
</reference>
<organism evidence="11 12">
    <name type="scientific">Gossypium anomalum</name>
    <dbReference type="NCBI Taxonomy" id="47600"/>
    <lineage>
        <taxon>Eukaryota</taxon>
        <taxon>Viridiplantae</taxon>
        <taxon>Streptophyta</taxon>
        <taxon>Embryophyta</taxon>
        <taxon>Tracheophyta</taxon>
        <taxon>Spermatophyta</taxon>
        <taxon>Magnoliopsida</taxon>
        <taxon>eudicotyledons</taxon>
        <taxon>Gunneridae</taxon>
        <taxon>Pentapetalae</taxon>
        <taxon>rosids</taxon>
        <taxon>malvids</taxon>
        <taxon>Malvales</taxon>
        <taxon>Malvaceae</taxon>
        <taxon>Malvoideae</taxon>
        <taxon>Gossypium</taxon>
    </lineage>
</organism>
<evidence type="ECO:0000256" key="2">
    <source>
        <dbReference type="ARBA" id="ARBA00004555"/>
    </source>
</evidence>
<dbReference type="GO" id="GO:0005546">
    <property type="term" value="F:phosphatidylinositol-4,5-bisphosphate binding"/>
    <property type="evidence" value="ECO:0007669"/>
    <property type="project" value="TreeGrafter"/>
</dbReference>
<keyword evidence="4" id="KW-0254">Endocytosis</keyword>
<evidence type="ECO:0000256" key="8">
    <source>
        <dbReference type="ARBA" id="ARBA00023329"/>
    </source>
</evidence>
<dbReference type="GO" id="GO:0005794">
    <property type="term" value="C:Golgi apparatus"/>
    <property type="evidence" value="ECO:0007669"/>
    <property type="project" value="UniProtKB-SubCell"/>
</dbReference>
<feature type="region of interest" description="Disordered" evidence="9">
    <location>
        <begin position="544"/>
        <end position="591"/>
    </location>
</feature>
<keyword evidence="5" id="KW-0333">Golgi apparatus</keyword>
<dbReference type="GO" id="GO:0030136">
    <property type="term" value="C:clathrin-coated vesicle"/>
    <property type="evidence" value="ECO:0007669"/>
    <property type="project" value="UniProtKB-SubCell"/>
</dbReference>
<keyword evidence="8" id="KW-0968">Cytoplasmic vesicle</keyword>
<dbReference type="InterPro" id="IPR011417">
    <property type="entry name" value="ANTH_dom"/>
</dbReference>
<dbReference type="EMBL" id="JAHUZN010000012">
    <property type="protein sequence ID" value="KAG8474010.1"/>
    <property type="molecule type" value="Genomic_DNA"/>
</dbReference>
<comment type="subcellular location">
    <subcellularLocation>
        <location evidence="1">Cytoplasmic vesicle</location>
        <location evidence="1">Clathrin-coated vesicle</location>
    </subcellularLocation>
    <subcellularLocation>
        <location evidence="2">Golgi apparatus</location>
    </subcellularLocation>
    <subcellularLocation>
        <location evidence="3">Membrane</location>
        <location evidence="3">Clathrin-coated pit</location>
    </subcellularLocation>
</comment>
<protein>
    <recommendedName>
        <fullName evidence="10">ENTH domain-containing protein</fullName>
    </recommendedName>
</protein>
<dbReference type="Proteomes" id="UP000701853">
    <property type="component" value="Chromosome 12"/>
</dbReference>
<dbReference type="SMART" id="SM00273">
    <property type="entry name" value="ENTH"/>
    <property type="match status" value="1"/>
</dbReference>